<comment type="catalytic activity">
    <reaction evidence="11">
        <text>tRNA(Glu) + L-glutamate + ATP = L-glutamyl-tRNA(Glu) + AMP + diphosphate</text>
        <dbReference type="Rhea" id="RHEA:23540"/>
        <dbReference type="Rhea" id="RHEA-COMP:9663"/>
        <dbReference type="Rhea" id="RHEA-COMP:9680"/>
        <dbReference type="ChEBI" id="CHEBI:29985"/>
        <dbReference type="ChEBI" id="CHEBI:30616"/>
        <dbReference type="ChEBI" id="CHEBI:33019"/>
        <dbReference type="ChEBI" id="CHEBI:78442"/>
        <dbReference type="ChEBI" id="CHEBI:78520"/>
        <dbReference type="ChEBI" id="CHEBI:456215"/>
        <dbReference type="EC" id="6.1.1.17"/>
    </reaction>
</comment>
<dbReference type="FunFam" id="1.10.1160.10:FF:000001">
    <property type="entry name" value="Glutamine--tRNA ligase"/>
    <property type="match status" value="1"/>
</dbReference>
<dbReference type="GO" id="GO:0006424">
    <property type="term" value="P:glutamyl-tRNA aminoacylation"/>
    <property type="evidence" value="ECO:0007669"/>
    <property type="project" value="InterPro"/>
</dbReference>
<evidence type="ECO:0000313" key="16">
    <source>
        <dbReference type="EMBL" id="NDV29877.1"/>
    </source>
</evidence>
<dbReference type="InterPro" id="IPR014729">
    <property type="entry name" value="Rossmann-like_a/b/a_fold"/>
</dbReference>
<evidence type="ECO:0000256" key="7">
    <source>
        <dbReference type="ARBA" id="ARBA00022840"/>
    </source>
</evidence>
<evidence type="ECO:0000256" key="5">
    <source>
        <dbReference type="ARBA" id="ARBA00022598"/>
    </source>
</evidence>
<dbReference type="Gene3D" id="1.10.1160.10">
    <property type="entry name" value="Glutamyl-trna Synthetase, Domain 2"/>
    <property type="match status" value="1"/>
</dbReference>
<comment type="similarity">
    <text evidence="2">Belongs to the class-I aminoacyl-tRNA synthetase family. Glutamate--tRNA ligase type 2 subfamily.</text>
</comment>
<dbReference type="PANTHER" id="PTHR43097">
    <property type="entry name" value="GLUTAMINE-TRNA LIGASE"/>
    <property type="match status" value="1"/>
</dbReference>
<feature type="domain" description="Glutamyl/glutaminyl-tRNA synthetase class Ib anti-codon binding" evidence="14">
    <location>
        <begin position="466"/>
        <end position="557"/>
    </location>
</feature>
<dbReference type="InterPro" id="IPR036282">
    <property type="entry name" value="Glutathione-S-Trfase_C_sf"/>
</dbReference>
<evidence type="ECO:0000256" key="4">
    <source>
        <dbReference type="ARBA" id="ARBA00022490"/>
    </source>
</evidence>
<evidence type="ECO:0000259" key="13">
    <source>
        <dbReference type="Pfam" id="PF00749"/>
    </source>
</evidence>
<dbReference type="InterPro" id="IPR050132">
    <property type="entry name" value="Gln/Glu-tRNA_Ligase"/>
</dbReference>
<dbReference type="Pfam" id="PF03950">
    <property type="entry name" value="tRNA-synt_1c_C"/>
    <property type="match status" value="1"/>
</dbReference>
<dbReference type="HAMAP" id="MF_02076">
    <property type="entry name" value="Glu_tRNA_synth_type2"/>
    <property type="match status" value="1"/>
</dbReference>
<evidence type="ECO:0000256" key="9">
    <source>
        <dbReference type="ARBA" id="ARBA00023146"/>
    </source>
</evidence>
<dbReference type="AlphaFoldDB" id="A0A6B2KYZ5"/>
<accession>A0A6B2KYZ5</accession>
<dbReference type="InterPro" id="IPR004526">
    <property type="entry name" value="Glu-tRNA-synth_arc/euk"/>
</dbReference>
<evidence type="ECO:0000256" key="6">
    <source>
        <dbReference type="ARBA" id="ARBA00022741"/>
    </source>
</evidence>
<dbReference type="PROSITE" id="PS00178">
    <property type="entry name" value="AA_TRNA_LIGASE_I"/>
    <property type="match status" value="1"/>
</dbReference>
<evidence type="ECO:0000256" key="3">
    <source>
        <dbReference type="ARBA" id="ARBA00012835"/>
    </source>
</evidence>
<evidence type="ECO:0000256" key="8">
    <source>
        <dbReference type="ARBA" id="ARBA00022917"/>
    </source>
</evidence>
<dbReference type="EC" id="6.1.1.17" evidence="3"/>
<evidence type="ECO:0000256" key="10">
    <source>
        <dbReference type="ARBA" id="ARBA00030865"/>
    </source>
</evidence>
<dbReference type="Gene3D" id="3.90.800.10">
    <property type="entry name" value="Glutamyl-tRNA Synthetase, Domain 3"/>
    <property type="match status" value="1"/>
</dbReference>
<organism evidence="16">
    <name type="scientific">Arcella intermedia</name>
    <dbReference type="NCBI Taxonomy" id="1963864"/>
    <lineage>
        <taxon>Eukaryota</taxon>
        <taxon>Amoebozoa</taxon>
        <taxon>Tubulinea</taxon>
        <taxon>Elardia</taxon>
        <taxon>Arcellinida</taxon>
        <taxon>Sphaerothecina</taxon>
        <taxon>Arcellidae</taxon>
        <taxon>Arcella</taxon>
    </lineage>
</organism>
<dbReference type="Gene3D" id="2.40.240.10">
    <property type="entry name" value="Ribosomal Protein L25, Chain P"/>
    <property type="match status" value="2"/>
</dbReference>
<dbReference type="Gene3D" id="1.20.1050.130">
    <property type="match status" value="1"/>
</dbReference>
<evidence type="ECO:0000259" key="14">
    <source>
        <dbReference type="Pfam" id="PF03950"/>
    </source>
</evidence>
<dbReference type="InterPro" id="IPR020056">
    <property type="entry name" value="Rbsml_bL25/Gln-tRNA_synth_N"/>
</dbReference>
<dbReference type="InterPro" id="IPR049437">
    <property type="entry name" value="tRNA-synt_1c_C2"/>
</dbReference>
<dbReference type="GO" id="GO:0005524">
    <property type="term" value="F:ATP binding"/>
    <property type="evidence" value="ECO:0007669"/>
    <property type="project" value="UniProtKB-KW"/>
</dbReference>
<dbReference type="GO" id="GO:0017102">
    <property type="term" value="C:methionyl glutamyl tRNA synthetase complex"/>
    <property type="evidence" value="ECO:0007669"/>
    <property type="project" value="TreeGrafter"/>
</dbReference>
<reference evidence="16" key="1">
    <citation type="journal article" date="2020" name="J. Eukaryot. Microbiol.">
        <title>De novo Sequencing, Assembly and Annotation of the Transcriptome for the Free-Living Testate Amoeba Arcella intermedia.</title>
        <authorList>
            <person name="Ribeiro G.M."/>
            <person name="Porfirio-Sousa A.L."/>
            <person name="Maurer-Alcala X.X."/>
            <person name="Katz L.A."/>
            <person name="Lahr D.J.G."/>
        </authorList>
    </citation>
    <scope>NUCLEOTIDE SEQUENCE</scope>
</reference>
<dbReference type="InterPro" id="IPR011035">
    <property type="entry name" value="Ribosomal_bL25/Gln-tRNA_synth"/>
</dbReference>
<evidence type="ECO:0000256" key="1">
    <source>
        <dbReference type="ARBA" id="ARBA00004496"/>
    </source>
</evidence>
<dbReference type="SUPFAM" id="SSF47616">
    <property type="entry name" value="GST C-terminal domain-like"/>
    <property type="match status" value="1"/>
</dbReference>
<dbReference type="GO" id="GO:0004818">
    <property type="term" value="F:glutamate-tRNA ligase activity"/>
    <property type="evidence" value="ECO:0007669"/>
    <property type="project" value="UniProtKB-EC"/>
</dbReference>
<dbReference type="GO" id="GO:0005829">
    <property type="term" value="C:cytosol"/>
    <property type="evidence" value="ECO:0007669"/>
    <property type="project" value="TreeGrafter"/>
</dbReference>
<dbReference type="Pfam" id="PF00749">
    <property type="entry name" value="tRNA-synt_1c"/>
    <property type="match status" value="1"/>
</dbReference>
<sequence length="685" mass="78576">MGTLREIVTAIVSGPEALAAFAKANSKLGLYGNERASTAQVNDWIAFAEKIESTTVEKFPDVVVDLNAHLKLRTHFVGHSFTLADVYIWVALSKSSMWKDILSSNKYIRYKFLVRWWNYVNALNEFNSAKDLIPKSNQDSHLGGGTFEDLKNAEMGKVVCRFPPEPSGYLHIGHAKAAFLNDYYARKYDGTLILRFDDTNPVKEKEEFEDAIMEDLATMGIKPHKTSHTSDFFGVIQEKAEQMIKLGLAFMDDSDAETISKMREDLVPSPARNNSVEKNMSMWEEMKQGTPAGQKFVLRAKIDYLSKNGTMRDPAIYRFVDCQHLRTKDQFRVYPLYHFACPIVDSLEGVTHALRSNEYHDSEEQYYWFLQNVPGLRPLTIKDFSRVNFTYTLLSKRKLQQFVDNNLVTGWDDPRFPTVRGITRRGLKMPALKEFIFDLGDSTKTVCMEISTLWAINKKHIDKVIPRYSSVRKQNSVVLHIEDKFDPQTVEVPRHRQNPNLGTKLITRCRTIYIDQEDASSLVDNEEFTLMDWGNVILTKIVKNPINNQVEALHAKLNLDGDFKATTHKLTWLPTLPEKLVDVVLLEYDTLITVKSIPKDANWEDYINPKTEFATYAYGDINIDKLNKGEQFQLERVGYFVKDSAPGEHPIRLIQTPDGHVKNVFLAKNVTERTDKEGKMKQKKK</sequence>
<dbReference type="SUPFAM" id="SSF50715">
    <property type="entry name" value="Ribosomal protein L25-like"/>
    <property type="match status" value="1"/>
</dbReference>
<dbReference type="PRINTS" id="PR00987">
    <property type="entry name" value="TRNASYNTHGLU"/>
</dbReference>
<dbReference type="FunFam" id="3.90.800.10:FF:000001">
    <property type="entry name" value="Glutamine--tRNA ligase"/>
    <property type="match status" value="1"/>
</dbReference>
<name>A0A6B2KYZ5_9EUKA</name>
<dbReference type="InterPro" id="IPR020061">
    <property type="entry name" value="Glu_tRNA_lig_a-bdl"/>
</dbReference>
<keyword evidence="9 12" id="KW-0030">Aminoacyl-tRNA synthetase</keyword>
<feature type="domain" description="tRNA synthetases class I (E and Q) anti-codon binding" evidence="15">
    <location>
        <begin position="570"/>
        <end position="643"/>
    </location>
</feature>
<dbReference type="Pfam" id="PF20974">
    <property type="entry name" value="tRNA-synt_1c_C2"/>
    <property type="match status" value="1"/>
</dbReference>
<dbReference type="InterPro" id="IPR020059">
    <property type="entry name" value="Glu/Gln-tRNA-synth_Ib_codon-bd"/>
</dbReference>
<protein>
    <recommendedName>
        <fullName evidence="3">glutamate--tRNA ligase</fullName>
        <ecNumber evidence="3">6.1.1.17</ecNumber>
    </recommendedName>
    <alternativeName>
        <fullName evidence="10">Glutamyl-tRNA synthetase</fullName>
    </alternativeName>
</protein>
<keyword evidence="4" id="KW-0963">Cytoplasm</keyword>
<dbReference type="InterPro" id="IPR000924">
    <property type="entry name" value="Glu/Gln-tRNA-synth"/>
</dbReference>
<dbReference type="Gene3D" id="3.40.50.620">
    <property type="entry name" value="HUPs"/>
    <property type="match status" value="1"/>
</dbReference>
<dbReference type="InterPro" id="IPR020058">
    <property type="entry name" value="Glu/Gln-tRNA-synth_Ib_cat-dom"/>
</dbReference>
<keyword evidence="5 12" id="KW-0436">Ligase</keyword>
<evidence type="ECO:0000256" key="12">
    <source>
        <dbReference type="RuleBase" id="RU363037"/>
    </source>
</evidence>
<dbReference type="NCBIfam" id="TIGR00463">
    <property type="entry name" value="gltX_arch"/>
    <property type="match status" value="1"/>
</dbReference>
<dbReference type="InterPro" id="IPR001412">
    <property type="entry name" value="aa-tRNA-synth_I_CS"/>
</dbReference>
<dbReference type="EMBL" id="GIBP01000908">
    <property type="protein sequence ID" value="NDV29877.1"/>
    <property type="molecule type" value="Transcribed_RNA"/>
</dbReference>
<keyword evidence="6 12" id="KW-0547">Nucleotide-binding</keyword>
<proteinExistence type="inferred from homology"/>
<evidence type="ECO:0000256" key="2">
    <source>
        <dbReference type="ARBA" id="ARBA00008927"/>
    </source>
</evidence>
<comment type="subcellular location">
    <subcellularLocation>
        <location evidence="1">Cytoplasm</location>
    </subcellularLocation>
</comment>
<dbReference type="SUPFAM" id="SSF52374">
    <property type="entry name" value="Nucleotidylyl transferase"/>
    <property type="match status" value="1"/>
</dbReference>
<feature type="domain" description="Glutamyl/glutaminyl-tRNA synthetase class Ib catalytic" evidence="13">
    <location>
        <begin position="157"/>
        <end position="462"/>
    </location>
</feature>
<evidence type="ECO:0000256" key="11">
    <source>
        <dbReference type="ARBA" id="ARBA00048351"/>
    </source>
</evidence>
<dbReference type="FunFam" id="3.40.50.620:FF:000037">
    <property type="entry name" value="Glutamine--tRNA ligase cytoplasmic"/>
    <property type="match status" value="1"/>
</dbReference>
<dbReference type="CDD" id="cd10289">
    <property type="entry name" value="GST_C_AaRS_like"/>
    <property type="match status" value="1"/>
</dbReference>
<evidence type="ECO:0000259" key="15">
    <source>
        <dbReference type="Pfam" id="PF20974"/>
    </source>
</evidence>
<dbReference type="PANTHER" id="PTHR43097:SF5">
    <property type="entry name" value="GLUTAMATE--TRNA LIGASE"/>
    <property type="match status" value="1"/>
</dbReference>
<keyword evidence="7 12" id="KW-0067">ATP-binding</keyword>
<keyword evidence="8 12" id="KW-0648">Protein biosynthesis</keyword>